<dbReference type="EMBL" id="JANTHX010000007">
    <property type="protein sequence ID" value="MCS0499473.1"/>
    <property type="molecule type" value="Genomic_DNA"/>
</dbReference>
<comment type="caution">
    <text evidence="6">The sequence shown here is derived from an EMBL/GenBank/DDBJ whole genome shotgun (WGS) entry which is preliminary data.</text>
</comment>
<feature type="domain" description="Glycosyltransferase 2-like" evidence="5">
    <location>
        <begin position="11"/>
        <end position="136"/>
    </location>
</feature>
<dbReference type="InterPro" id="IPR029044">
    <property type="entry name" value="Nucleotide-diphossugar_trans"/>
</dbReference>
<dbReference type="PANTHER" id="PTHR43179">
    <property type="entry name" value="RHAMNOSYLTRANSFERASE WBBL"/>
    <property type="match status" value="1"/>
</dbReference>
<name>A0ABT1ZFJ7_9MICO</name>
<keyword evidence="3 6" id="KW-0328">Glycosyltransferase</keyword>
<evidence type="ECO:0000313" key="6">
    <source>
        <dbReference type="EMBL" id="MCS0499473.1"/>
    </source>
</evidence>
<dbReference type="PANTHER" id="PTHR43179:SF12">
    <property type="entry name" value="GALACTOFURANOSYLTRANSFERASE GLFT2"/>
    <property type="match status" value="1"/>
</dbReference>
<protein>
    <submittedName>
        <fullName evidence="6">Glycosyltransferase</fullName>
        <ecNumber evidence="6">2.4.-.-</ecNumber>
    </submittedName>
</protein>
<proteinExistence type="inferred from homology"/>
<evidence type="ECO:0000259" key="5">
    <source>
        <dbReference type="Pfam" id="PF00535"/>
    </source>
</evidence>
<accession>A0ABT1ZFJ7</accession>
<dbReference type="SUPFAM" id="SSF53756">
    <property type="entry name" value="UDP-Glycosyltransferase/glycogen phosphorylase"/>
    <property type="match status" value="1"/>
</dbReference>
<sequence length="820" mass="90462">MVNARSGVVTVVLVNFRGADDTITAIAHLREVDWPADALEIVVVDNASGGDDAARIREAHPEVLLIESPDNTGFAGGCNLGVASGSGEFVAFLNNDARPDPQWIRAAVAAFDDPGVGAVASRVLDWEGERVDFIGAAMTWFGQGYKPFTGEPIPPLADEPHDVLFATGSAMFVRRDDFLAIGGFDERYFMFFEDVDLGWRLNLRGRRVRYVPGSLAYHRHHASMTGFGEHKERYLLERNALFTLYKNVSDRTLEDALPAAMALAVRRGVALGGLDAREFELRRGGDDGPAQEVPRLALAPVYAIDSFVDELPGLRADREAVQASRVVPDSAISLLVGRTDAPVLDAPEFVEGYENLVEAFDVADGPRARKVLVITGDPIGAKLAGPAIRAWNMAAALSREHEVVLVSLAGVSEVDAPFRVVHVPAGDDRSMGRWEQWCEVVVFQGTALSVFQSLKDSQKIIVADVYDPMHLEALEQARPSGWASWTKAVADATDILDEQLQRADFMLAASERQRHLYLGQLAGLGRLTPALYEGDPGLRGLLDVVPFGLPSTLPRHERAVVKGVVPGIGPDDQLILWGGGLYNWFDPETLVRAVALLAERRPRVRLFFQGTRHPNPAVPEMEIVARTRELARELGVLDRHVFLNDSWVDYADRQNYLLEADLGVSTHFDHIETEFSFRTRILDYLWAGLPMVVTEGDHFADLVEARGLGIAVPAEQVEVLADALERMLFDDERRTAAIEAVARVREESTWERVLQPLLRFVADPAPARDRVAGVTRRAAPTRRKRAGVRHDLSLVGYYLKAGGPSLVFWKVRNRLRRRSG</sequence>
<evidence type="ECO:0000256" key="1">
    <source>
        <dbReference type="ARBA" id="ARBA00004776"/>
    </source>
</evidence>
<dbReference type="Gene3D" id="3.40.50.2000">
    <property type="entry name" value="Glycogen Phosphorylase B"/>
    <property type="match status" value="1"/>
</dbReference>
<dbReference type="Gene3D" id="3.90.550.10">
    <property type="entry name" value="Spore Coat Polysaccharide Biosynthesis Protein SpsA, Chain A"/>
    <property type="match status" value="1"/>
</dbReference>
<dbReference type="RefSeq" id="WP_258798519.1">
    <property type="nucleotide sequence ID" value="NZ_JANTHX010000007.1"/>
</dbReference>
<dbReference type="EC" id="2.4.-.-" evidence="6"/>
<keyword evidence="4 6" id="KW-0808">Transferase</keyword>
<dbReference type="GO" id="GO:0016757">
    <property type="term" value="F:glycosyltransferase activity"/>
    <property type="evidence" value="ECO:0007669"/>
    <property type="project" value="UniProtKB-KW"/>
</dbReference>
<evidence type="ECO:0000256" key="2">
    <source>
        <dbReference type="ARBA" id="ARBA00006739"/>
    </source>
</evidence>
<dbReference type="Pfam" id="PF00535">
    <property type="entry name" value="Glycos_transf_2"/>
    <property type="match status" value="1"/>
</dbReference>
<keyword evidence="7" id="KW-1185">Reference proteome</keyword>
<evidence type="ECO:0000313" key="7">
    <source>
        <dbReference type="Proteomes" id="UP001205337"/>
    </source>
</evidence>
<comment type="pathway">
    <text evidence="1">Cell wall biogenesis; cell wall polysaccharide biosynthesis.</text>
</comment>
<evidence type="ECO:0000256" key="4">
    <source>
        <dbReference type="ARBA" id="ARBA00022679"/>
    </source>
</evidence>
<dbReference type="InterPro" id="IPR001173">
    <property type="entry name" value="Glyco_trans_2-like"/>
</dbReference>
<organism evidence="6 7">
    <name type="scientific">Protaetiibacter mangrovi</name>
    <dbReference type="NCBI Taxonomy" id="2970926"/>
    <lineage>
        <taxon>Bacteria</taxon>
        <taxon>Bacillati</taxon>
        <taxon>Actinomycetota</taxon>
        <taxon>Actinomycetes</taxon>
        <taxon>Micrococcales</taxon>
        <taxon>Microbacteriaceae</taxon>
        <taxon>Protaetiibacter</taxon>
    </lineage>
</organism>
<comment type="similarity">
    <text evidence="2">Belongs to the glycosyltransferase 2 family.</text>
</comment>
<gene>
    <name evidence="6" type="ORF">NUH29_07910</name>
</gene>
<reference evidence="6 7" key="1">
    <citation type="submission" date="2022-08" db="EMBL/GenBank/DDBJ databases">
        <authorList>
            <person name="Li F."/>
        </authorList>
    </citation>
    <scope>NUCLEOTIDE SEQUENCE [LARGE SCALE GENOMIC DNA]</scope>
    <source>
        <strain evidence="6 7">10F1B-8-1</strain>
    </source>
</reference>
<dbReference type="Proteomes" id="UP001205337">
    <property type="component" value="Unassembled WGS sequence"/>
</dbReference>
<dbReference type="CDD" id="cd04186">
    <property type="entry name" value="GT_2_like_c"/>
    <property type="match status" value="1"/>
</dbReference>
<dbReference type="Pfam" id="PF13692">
    <property type="entry name" value="Glyco_trans_1_4"/>
    <property type="match status" value="1"/>
</dbReference>
<evidence type="ECO:0000256" key="3">
    <source>
        <dbReference type="ARBA" id="ARBA00022676"/>
    </source>
</evidence>
<dbReference type="CDD" id="cd03801">
    <property type="entry name" value="GT4_PimA-like"/>
    <property type="match status" value="1"/>
</dbReference>
<dbReference type="SUPFAM" id="SSF53448">
    <property type="entry name" value="Nucleotide-diphospho-sugar transferases"/>
    <property type="match status" value="1"/>
</dbReference>